<keyword evidence="4" id="KW-1185">Reference proteome</keyword>
<keyword evidence="1" id="KW-0732">Signal</keyword>
<dbReference type="AlphaFoldDB" id="A0A849VPP0"/>
<dbReference type="EMBL" id="JABUMX010000002">
    <property type="protein sequence ID" value="NTS31426.1"/>
    <property type="molecule type" value="Genomic_DNA"/>
</dbReference>
<dbReference type="Gene3D" id="3.40.190.100">
    <property type="entry name" value="Glycine betaine-binding periplasmic protein, domain 2"/>
    <property type="match status" value="1"/>
</dbReference>
<dbReference type="InterPro" id="IPR007210">
    <property type="entry name" value="ABC_Gly_betaine_transp_sub-bd"/>
</dbReference>
<feature type="chain" id="PRO_5033017182" evidence="1">
    <location>
        <begin position="29"/>
        <end position="323"/>
    </location>
</feature>
<dbReference type="CDD" id="cd13642">
    <property type="entry name" value="PBP2_BCP_1"/>
    <property type="match status" value="1"/>
</dbReference>
<dbReference type="GO" id="GO:0043190">
    <property type="term" value="C:ATP-binding cassette (ABC) transporter complex"/>
    <property type="evidence" value="ECO:0007669"/>
    <property type="project" value="InterPro"/>
</dbReference>
<feature type="signal peptide" evidence="1">
    <location>
        <begin position="1"/>
        <end position="28"/>
    </location>
</feature>
<evidence type="ECO:0000259" key="2">
    <source>
        <dbReference type="Pfam" id="PF04069"/>
    </source>
</evidence>
<sequence length="323" mass="35342">MRMRMARLGQTAALTLLLAMAQSGLAAAADLVVAMPNWPSGQVTANIIKSALKKELSLDVEVREMGTMIAFAGLASGEVDVHPEVWLPNLNSLVTRYADKVQLADTGVDAWQGICTTKQTVEKTGIHSVTDLLDAKKTAALDTDGDGKGEMWVGAETWSSTAIEQIRAKSYGYDKDLQLLQMPEDMGMASVDAAEAADKPVVFACYSPHVVFKLHDIVKLDEPAFDPAKWHVVLPADDPDWLAKSNAPVAWDKAHFHIAYAKALATRKPEVTKFLESIDFTPEEITDMSYAVEVDRQTPEDYAEAWVEKNPDRIAKWVKGGGQ</sequence>
<evidence type="ECO:0000256" key="1">
    <source>
        <dbReference type="SAM" id="SignalP"/>
    </source>
</evidence>
<dbReference type="Gene3D" id="3.40.190.10">
    <property type="entry name" value="Periplasmic binding protein-like II"/>
    <property type="match status" value="1"/>
</dbReference>
<dbReference type="GO" id="GO:0022857">
    <property type="term" value="F:transmembrane transporter activity"/>
    <property type="evidence" value="ECO:0007669"/>
    <property type="project" value="InterPro"/>
</dbReference>
<accession>A0A849VPP0</accession>
<evidence type="ECO:0000313" key="4">
    <source>
        <dbReference type="Proteomes" id="UP000550508"/>
    </source>
</evidence>
<name>A0A849VPP0_9HYPH</name>
<protein>
    <submittedName>
        <fullName evidence="3">Amino acid-binding protein</fullName>
    </submittedName>
</protein>
<dbReference type="Proteomes" id="UP000550508">
    <property type="component" value="Unassembled WGS sequence"/>
</dbReference>
<organism evidence="3 4">
    <name type="scientific">Phyllobacterium pellucidum</name>
    <dbReference type="NCBI Taxonomy" id="2740464"/>
    <lineage>
        <taxon>Bacteria</taxon>
        <taxon>Pseudomonadati</taxon>
        <taxon>Pseudomonadota</taxon>
        <taxon>Alphaproteobacteria</taxon>
        <taxon>Hyphomicrobiales</taxon>
        <taxon>Phyllobacteriaceae</taxon>
        <taxon>Phyllobacterium</taxon>
    </lineage>
</organism>
<evidence type="ECO:0000313" key="3">
    <source>
        <dbReference type="EMBL" id="NTS31426.1"/>
    </source>
</evidence>
<dbReference type="Gene3D" id="3.10.105.10">
    <property type="entry name" value="Dipeptide-binding Protein, Domain 3"/>
    <property type="match status" value="1"/>
</dbReference>
<reference evidence="3 4" key="1">
    <citation type="submission" date="2020-05" db="EMBL/GenBank/DDBJ databases">
        <authorList>
            <person name="Kim M.K."/>
        </authorList>
    </citation>
    <scope>NUCLEOTIDE SEQUENCE [LARGE SCALE GENOMIC DNA]</scope>
    <source>
        <strain evidence="3 4">BT25</strain>
    </source>
</reference>
<comment type="caution">
    <text evidence="3">The sequence shown here is derived from an EMBL/GenBank/DDBJ whole genome shotgun (WGS) entry which is preliminary data.</text>
</comment>
<gene>
    <name evidence="3" type="ORF">HQ945_09195</name>
</gene>
<proteinExistence type="predicted"/>
<feature type="domain" description="ABC-type glycine betaine transport system substrate-binding" evidence="2">
    <location>
        <begin position="30"/>
        <end position="309"/>
    </location>
</feature>
<dbReference type="SUPFAM" id="SSF53850">
    <property type="entry name" value="Periplasmic binding protein-like II"/>
    <property type="match status" value="1"/>
</dbReference>
<dbReference type="Pfam" id="PF04069">
    <property type="entry name" value="OpuAC"/>
    <property type="match status" value="1"/>
</dbReference>